<evidence type="ECO:0000313" key="21">
    <source>
        <dbReference type="Proteomes" id="UP000199541"/>
    </source>
</evidence>
<dbReference type="GO" id="GO:0005886">
    <property type="term" value="C:plasma membrane"/>
    <property type="evidence" value="ECO:0007669"/>
    <property type="project" value="UniProtKB-SubCell"/>
</dbReference>
<keyword evidence="6" id="KW-0597">Phosphoprotein</keyword>
<dbReference type="PANTHER" id="PTHR42878:SF7">
    <property type="entry name" value="SENSOR HISTIDINE KINASE GLRK"/>
    <property type="match status" value="1"/>
</dbReference>
<gene>
    <name evidence="19" type="ORF">GCM10008024_10340</name>
    <name evidence="20" type="ORF">SAMN05444006_10357</name>
</gene>
<dbReference type="InterPro" id="IPR003661">
    <property type="entry name" value="HisK_dim/P_dom"/>
</dbReference>
<evidence type="ECO:0000259" key="17">
    <source>
        <dbReference type="PROSITE" id="PS50112"/>
    </source>
</evidence>
<dbReference type="InterPro" id="IPR036890">
    <property type="entry name" value="HATPase_C_sf"/>
</dbReference>
<dbReference type="Proteomes" id="UP000199541">
    <property type="component" value="Unassembled WGS sequence"/>
</dbReference>
<dbReference type="InterPro" id="IPR035965">
    <property type="entry name" value="PAS-like_dom_sf"/>
</dbReference>
<proteinExistence type="predicted"/>
<comment type="catalytic activity">
    <reaction evidence="1">
        <text>ATP + protein L-histidine = ADP + protein N-phospho-L-histidine.</text>
        <dbReference type="EC" id="2.7.13.3"/>
    </reaction>
</comment>
<evidence type="ECO:0000256" key="14">
    <source>
        <dbReference type="ARBA" id="ARBA00023136"/>
    </source>
</evidence>
<evidence type="ECO:0000256" key="11">
    <source>
        <dbReference type="ARBA" id="ARBA00022840"/>
    </source>
</evidence>
<dbReference type="GO" id="GO:0000155">
    <property type="term" value="F:phosphorelay sensor kinase activity"/>
    <property type="evidence" value="ECO:0007669"/>
    <property type="project" value="InterPro"/>
</dbReference>
<dbReference type="PROSITE" id="PS50109">
    <property type="entry name" value="HIS_KIN"/>
    <property type="match status" value="1"/>
</dbReference>
<dbReference type="Gene3D" id="1.10.287.130">
    <property type="match status" value="1"/>
</dbReference>
<reference evidence="19" key="3">
    <citation type="submission" date="2023-06" db="EMBL/GenBank/DDBJ databases">
        <authorList>
            <person name="Sun Q."/>
            <person name="Zhou Y."/>
        </authorList>
    </citation>
    <scope>NUCLEOTIDE SEQUENCE</scope>
    <source>
        <strain evidence="19">CGMCC 1.10859</strain>
    </source>
</reference>
<evidence type="ECO:0000256" key="7">
    <source>
        <dbReference type="ARBA" id="ARBA00022679"/>
    </source>
</evidence>
<dbReference type="InterPro" id="IPR000014">
    <property type="entry name" value="PAS"/>
</dbReference>
<evidence type="ECO:0000256" key="1">
    <source>
        <dbReference type="ARBA" id="ARBA00000085"/>
    </source>
</evidence>
<keyword evidence="14 15" id="KW-0472">Membrane</keyword>
<dbReference type="SUPFAM" id="SSF55874">
    <property type="entry name" value="ATPase domain of HSP90 chaperone/DNA topoisomerase II/histidine kinase"/>
    <property type="match status" value="1"/>
</dbReference>
<evidence type="ECO:0000256" key="13">
    <source>
        <dbReference type="ARBA" id="ARBA00023012"/>
    </source>
</evidence>
<dbReference type="SUPFAM" id="SSF55785">
    <property type="entry name" value="PYP-like sensor domain (PAS domain)"/>
    <property type="match status" value="2"/>
</dbReference>
<feature type="domain" description="PAS" evidence="17">
    <location>
        <begin position="73"/>
        <end position="122"/>
    </location>
</feature>
<feature type="domain" description="Histidine kinase" evidence="16">
    <location>
        <begin position="297"/>
        <end position="517"/>
    </location>
</feature>
<evidence type="ECO:0000256" key="8">
    <source>
        <dbReference type="ARBA" id="ARBA00022692"/>
    </source>
</evidence>
<dbReference type="InterPro" id="IPR005467">
    <property type="entry name" value="His_kinase_dom"/>
</dbReference>
<feature type="transmembrane region" description="Helical" evidence="15">
    <location>
        <begin position="12"/>
        <end position="38"/>
    </location>
</feature>
<dbReference type="EC" id="2.7.13.3" evidence="4"/>
<evidence type="ECO:0000313" key="19">
    <source>
        <dbReference type="EMBL" id="GHE00076.1"/>
    </source>
</evidence>
<dbReference type="GO" id="GO:0030295">
    <property type="term" value="F:protein kinase activator activity"/>
    <property type="evidence" value="ECO:0007669"/>
    <property type="project" value="TreeGrafter"/>
</dbReference>
<dbReference type="PRINTS" id="PR00344">
    <property type="entry name" value="BCTRLSENSOR"/>
</dbReference>
<dbReference type="EMBL" id="FNOB01000003">
    <property type="protein sequence ID" value="SDW37624.1"/>
    <property type="molecule type" value="Genomic_DNA"/>
</dbReference>
<evidence type="ECO:0000313" key="20">
    <source>
        <dbReference type="EMBL" id="SDW37624.1"/>
    </source>
</evidence>
<dbReference type="InterPro" id="IPR050351">
    <property type="entry name" value="BphY/WalK/GraS-like"/>
</dbReference>
<evidence type="ECO:0000256" key="2">
    <source>
        <dbReference type="ARBA" id="ARBA00004141"/>
    </source>
</evidence>
<evidence type="ECO:0000259" key="18">
    <source>
        <dbReference type="PROSITE" id="PS50113"/>
    </source>
</evidence>
<reference evidence="20 21" key="2">
    <citation type="submission" date="2016-10" db="EMBL/GenBank/DDBJ databases">
        <authorList>
            <person name="Varghese N."/>
            <person name="Submissions S."/>
        </authorList>
    </citation>
    <scope>NUCLEOTIDE SEQUENCE [LARGE SCALE GENOMIC DNA]</scope>
    <source>
        <strain evidence="20 21">DSM 24802</strain>
    </source>
</reference>
<dbReference type="InterPro" id="IPR004358">
    <property type="entry name" value="Sig_transdc_His_kin-like_C"/>
</dbReference>
<dbReference type="PANTHER" id="PTHR42878">
    <property type="entry name" value="TWO-COMPONENT HISTIDINE KINASE"/>
    <property type="match status" value="1"/>
</dbReference>
<evidence type="ECO:0000256" key="3">
    <source>
        <dbReference type="ARBA" id="ARBA00004236"/>
    </source>
</evidence>
<dbReference type="Pfam" id="PF13426">
    <property type="entry name" value="PAS_9"/>
    <property type="match status" value="1"/>
</dbReference>
<dbReference type="PROSITE" id="PS50113">
    <property type="entry name" value="PAC"/>
    <property type="match status" value="1"/>
</dbReference>
<dbReference type="GO" id="GO:0007234">
    <property type="term" value="P:osmosensory signaling via phosphorelay pathway"/>
    <property type="evidence" value="ECO:0007669"/>
    <property type="project" value="TreeGrafter"/>
</dbReference>
<dbReference type="Pfam" id="PF00512">
    <property type="entry name" value="HisKA"/>
    <property type="match status" value="1"/>
</dbReference>
<feature type="domain" description="PAC" evidence="18">
    <location>
        <begin position="124"/>
        <end position="176"/>
    </location>
</feature>
<protein>
    <recommendedName>
        <fullName evidence="4">histidine kinase</fullName>
        <ecNumber evidence="4">2.7.13.3</ecNumber>
    </recommendedName>
</protein>
<evidence type="ECO:0000256" key="9">
    <source>
        <dbReference type="ARBA" id="ARBA00022741"/>
    </source>
</evidence>
<dbReference type="CDD" id="cd00082">
    <property type="entry name" value="HisKA"/>
    <property type="match status" value="1"/>
</dbReference>
<name>A0AAN4ZYX6_9RHOB</name>
<dbReference type="InterPro" id="IPR003594">
    <property type="entry name" value="HATPase_dom"/>
</dbReference>
<dbReference type="PROSITE" id="PS50112">
    <property type="entry name" value="PAS"/>
    <property type="match status" value="1"/>
</dbReference>
<sequence length="524" mass="58231">MSQGSESYLVSLLGPATAGAVVSLAILLMIGLLARSALGHRRQLRKIREQEDDLALQRKAVDMHAMVKITGVDGRILYANDNLIQTIGYSVEELRGRYASDVFLDEDPRIAAEMWETLRRGDAWTGDNKLRRRHGTAIWVKTTAIPKMGRNGTLDKVITVYTDITDAKLRQQEGPLRAMFDRLQDEVYIFSVDDLRLHYLNKRARASLGWERLNYRSHFLSETTSTFDEARFRERVAPLLAGEVEAVIYESSLSGRPVEINLQLDESVVGEPRFVAVVRDISQRKQVEQARAAFVATVTHELRAPMTSIKGAMKLVASGATGPIPDKPAQMIDLALRNVDRLLLLINDLLDLEKLDNAQTEIRRDPVNLAELIDDAIAHNMGYAQEYGVTFTALPAMPSTLQIVGDRDRLMQVLTNLMSNAAKFSEVGGVVEVGLEDRGDEARITVTDHGIGIPEEAQSRLFERFVQAETAEHKKRKGTGLGLSIVKSIVERHGGRVDFFSIPGEGTTFVIDLPKASDEMSRAA</sequence>
<dbReference type="CDD" id="cd00130">
    <property type="entry name" value="PAS"/>
    <property type="match status" value="1"/>
</dbReference>
<keyword evidence="10" id="KW-0418">Kinase</keyword>
<dbReference type="SMART" id="SM00091">
    <property type="entry name" value="PAS"/>
    <property type="match status" value="2"/>
</dbReference>
<organism evidence="19 22">
    <name type="scientific">Allgaiera indica</name>
    <dbReference type="NCBI Taxonomy" id="765699"/>
    <lineage>
        <taxon>Bacteria</taxon>
        <taxon>Pseudomonadati</taxon>
        <taxon>Pseudomonadota</taxon>
        <taxon>Alphaproteobacteria</taxon>
        <taxon>Rhodobacterales</taxon>
        <taxon>Paracoccaceae</taxon>
        <taxon>Allgaiera</taxon>
    </lineage>
</organism>
<keyword evidence="8 15" id="KW-0812">Transmembrane</keyword>
<dbReference type="RefSeq" id="WP_035841932.1">
    <property type="nucleotide sequence ID" value="NZ_BNAB01000003.1"/>
</dbReference>
<dbReference type="Pfam" id="PF02518">
    <property type="entry name" value="HATPase_c"/>
    <property type="match status" value="1"/>
</dbReference>
<comment type="caution">
    <text evidence="19">The sequence shown here is derived from an EMBL/GenBank/DDBJ whole genome shotgun (WGS) entry which is preliminary data.</text>
</comment>
<dbReference type="Gene3D" id="3.30.565.10">
    <property type="entry name" value="Histidine kinase-like ATPase, C-terminal domain"/>
    <property type="match status" value="1"/>
</dbReference>
<keyword evidence="5" id="KW-1003">Cell membrane</keyword>
<dbReference type="GO" id="GO:0005524">
    <property type="term" value="F:ATP binding"/>
    <property type="evidence" value="ECO:0007669"/>
    <property type="project" value="UniProtKB-KW"/>
</dbReference>
<accession>A0AAN4ZYX6</accession>
<keyword evidence="7" id="KW-0808">Transferase</keyword>
<dbReference type="Gene3D" id="3.30.450.20">
    <property type="entry name" value="PAS domain"/>
    <property type="match status" value="2"/>
</dbReference>
<dbReference type="NCBIfam" id="TIGR00229">
    <property type="entry name" value="sensory_box"/>
    <property type="match status" value="2"/>
</dbReference>
<keyword evidence="13" id="KW-0902">Two-component regulatory system</keyword>
<dbReference type="GO" id="GO:0000156">
    <property type="term" value="F:phosphorelay response regulator activity"/>
    <property type="evidence" value="ECO:0007669"/>
    <property type="project" value="TreeGrafter"/>
</dbReference>
<dbReference type="Proteomes" id="UP000634647">
    <property type="component" value="Unassembled WGS sequence"/>
</dbReference>
<evidence type="ECO:0000256" key="5">
    <source>
        <dbReference type="ARBA" id="ARBA00022475"/>
    </source>
</evidence>
<evidence type="ECO:0000256" key="6">
    <source>
        <dbReference type="ARBA" id="ARBA00022553"/>
    </source>
</evidence>
<dbReference type="SUPFAM" id="SSF47384">
    <property type="entry name" value="Homodimeric domain of signal transducing histidine kinase"/>
    <property type="match status" value="1"/>
</dbReference>
<dbReference type="AlphaFoldDB" id="A0AAN4ZYX6"/>
<evidence type="ECO:0000256" key="15">
    <source>
        <dbReference type="SAM" id="Phobius"/>
    </source>
</evidence>
<dbReference type="InterPro" id="IPR036097">
    <property type="entry name" value="HisK_dim/P_sf"/>
</dbReference>
<keyword evidence="11" id="KW-0067">ATP-binding</keyword>
<dbReference type="FunFam" id="3.30.565.10:FF:000023">
    <property type="entry name" value="PAS domain-containing sensor histidine kinase"/>
    <property type="match status" value="1"/>
</dbReference>
<evidence type="ECO:0000259" key="16">
    <source>
        <dbReference type="PROSITE" id="PS50109"/>
    </source>
</evidence>
<dbReference type="SMART" id="SM00387">
    <property type="entry name" value="HATPase_c"/>
    <property type="match status" value="1"/>
</dbReference>
<keyword evidence="12 15" id="KW-1133">Transmembrane helix</keyword>
<dbReference type="EMBL" id="BNAB01000003">
    <property type="protein sequence ID" value="GHE00076.1"/>
    <property type="molecule type" value="Genomic_DNA"/>
</dbReference>
<keyword evidence="21" id="KW-1185">Reference proteome</keyword>
<dbReference type="InterPro" id="IPR000700">
    <property type="entry name" value="PAS-assoc_C"/>
</dbReference>
<evidence type="ECO:0000256" key="10">
    <source>
        <dbReference type="ARBA" id="ARBA00022777"/>
    </source>
</evidence>
<dbReference type="SMART" id="SM00388">
    <property type="entry name" value="HisKA"/>
    <property type="match status" value="1"/>
</dbReference>
<keyword evidence="9" id="KW-0547">Nucleotide-binding</keyword>
<evidence type="ECO:0000256" key="12">
    <source>
        <dbReference type="ARBA" id="ARBA00022989"/>
    </source>
</evidence>
<evidence type="ECO:0000256" key="4">
    <source>
        <dbReference type="ARBA" id="ARBA00012438"/>
    </source>
</evidence>
<dbReference type="CDD" id="cd00075">
    <property type="entry name" value="HATPase"/>
    <property type="match status" value="1"/>
</dbReference>
<reference evidence="19" key="1">
    <citation type="journal article" date="2014" name="Int. J. Syst. Evol. Microbiol.">
        <title>Complete genome sequence of Corynebacterium casei LMG S-19264T (=DSM 44701T), isolated from a smear-ripened cheese.</title>
        <authorList>
            <consortium name="US DOE Joint Genome Institute (JGI-PGF)"/>
            <person name="Walter F."/>
            <person name="Albersmeier A."/>
            <person name="Kalinowski J."/>
            <person name="Ruckert C."/>
        </authorList>
    </citation>
    <scope>NUCLEOTIDE SEQUENCE</scope>
    <source>
        <strain evidence="19">CGMCC 1.10859</strain>
    </source>
</reference>
<evidence type="ECO:0000313" key="22">
    <source>
        <dbReference type="Proteomes" id="UP000634647"/>
    </source>
</evidence>
<comment type="subcellular location">
    <subcellularLocation>
        <location evidence="3">Cell membrane</location>
    </subcellularLocation>
    <subcellularLocation>
        <location evidence="2">Membrane</location>
        <topology evidence="2">Multi-pass membrane protein</topology>
    </subcellularLocation>
</comment>